<name>A0ABR0QH51_GOSAR</name>
<comment type="caution">
    <text evidence="1">The sequence shown here is derived from an EMBL/GenBank/DDBJ whole genome shotgun (WGS) entry which is preliminary data.</text>
</comment>
<sequence length="139" mass="15874">MRWVIQEVGSIKAIPLKFKALQVGTAKGQEENVFQSFTSRLWSRLTFWTGFVLVGHVFGWPMEHVILSTSLLGVCELRPMPYLGSCELDLRPYLASWVHELALLFSCGLPYTLSSSETYPGHRWETRISSRTRLVIIDV</sequence>
<evidence type="ECO:0000313" key="2">
    <source>
        <dbReference type="Proteomes" id="UP001358586"/>
    </source>
</evidence>
<evidence type="ECO:0000313" key="1">
    <source>
        <dbReference type="EMBL" id="KAK5838356.1"/>
    </source>
</evidence>
<reference evidence="1 2" key="1">
    <citation type="submission" date="2023-03" db="EMBL/GenBank/DDBJ databases">
        <title>WGS of Gossypium arboreum.</title>
        <authorList>
            <person name="Yu D."/>
        </authorList>
    </citation>
    <scope>NUCLEOTIDE SEQUENCE [LARGE SCALE GENOMIC DNA]</scope>
    <source>
        <tissue evidence="1">Leaf</tissue>
    </source>
</reference>
<keyword evidence="2" id="KW-1185">Reference proteome</keyword>
<dbReference type="Proteomes" id="UP001358586">
    <property type="component" value="Chromosome 3"/>
</dbReference>
<accession>A0ABR0QH51</accession>
<proteinExistence type="predicted"/>
<organism evidence="1 2">
    <name type="scientific">Gossypium arboreum</name>
    <name type="common">Tree cotton</name>
    <name type="synonym">Gossypium nanking</name>
    <dbReference type="NCBI Taxonomy" id="29729"/>
    <lineage>
        <taxon>Eukaryota</taxon>
        <taxon>Viridiplantae</taxon>
        <taxon>Streptophyta</taxon>
        <taxon>Embryophyta</taxon>
        <taxon>Tracheophyta</taxon>
        <taxon>Spermatophyta</taxon>
        <taxon>Magnoliopsida</taxon>
        <taxon>eudicotyledons</taxon>
        <taxon>Gunneridae</taxon>
        <taxon>Pentapetalae</taxon>
        <taxon>rosids</taxon>
        <taxon>malvids</taxon>
        <taxon>Malvales</taxon>
        <taxon>Malvaceae</taxon>
        <taxon>Malvoideae</taxon>
        <taxon>Gossypium</taxon>
    </lineage>
</organism>
<gene>
    <name evidence="1" type="ORF">PVK06_007085</name>
</gene>
<dbReference type="EMBL" id="JARKNE010000003">
    <property type="protein sequence ID" value="KAK5838356.1"/>
    <property type="molecule type" value="Genomic_DNA"/>
</dbReference>
<protein>
    <submittedName>
        <fullName evidence="1">Uncharacterized protein</fullName>
    </submittedName>
</protein>